<evidence type="ECO:0000259" key="3">
    <source>
        <dbReference type="PROSITE" id="PS51192"/>
    </source>
</evidence>
<dbReference type="PANTHER" id="PTHR45629:SF7">
    <property type="entry name" value="DNA EXCISION REPAIR PROTEIN ERCC-6-RELATED"/>
    <property type="match status" value="1"/>
</dbReference>
<dbReference type="GO" id="GO:0007131">
    <property type="term" value="P:reciprocal meiotic recombination"/>
    <property type="evidence" value="ECO:0007669"/>
    <property type="project" value="TreeGrafter"/>
</dbReference>
<dbReference type="GO" id="GO:0000724">
    <property type="term" value="P:double-strand break repair via homologous recombination"/>
    <property type="evidence" value="ECO:0007669"/>
    <property type="project" value="TreeGrafter"/>
</dbReference>
<dbReference type="PROSITE" id="PS51194">
    <property type="entry name" value="HELICASE_CTER"/>
    <property type="match status" value="1"/>
</dbReference>
<proteinExistence type="predicted"/>
<organism evidence="5 6">
    <name type="scientific">Triparma columacea</name>
    <dbReference type="NCBI Taxonomy" id="722753"/>
    <lineage>
        <taxon>Eukaryota</taxon>
        <taxon>Sar</taxon>
        <taxon>Stramenopiles</taxon>
        <taxon>Ochrophyta</taxon>
        <taxon>Bolidophyceae</taxon>
        <taxon>Parmales</taxon>
        <taxon>Triparmaceae</taxon>
        <taxon>Triparma</taxon>
    </lineage>
</organism>
<feature type="region of interest" description="Disordered" evidence="2">
    <location>
        <begin position="780"/>
        <end position="867"/>
    </location>
</feature>
<evidence type="ECO:0000259" key="4">
    <source>
        <dbReference type="PROSITE" id="PS51194"/>
    </source>
</evidence>
<dbReference type="InterPro" id="IPR000330">
    <property type="entry name" value="SNF2_N"/>
</dbReference>
<feature type="domain" description="Helicase ATP-binding" evidence="3">
    <location>
        <begin position="238"/>
        <end position="416"/>
    </location>
</feature>
<evidence type="ECO:0000256" key="1">
    <source>
        <dbReference type="ARBA" id="ARBA00022801"/>
    </source>
</evidence>
<dbReference type="GO" id="GO:0015616">
    <property type="term" value="F:DNA translocase activity"/>
    <property type="evidence" value="ECO:0007669"/>
    <property type="project" value="TreeGrafter"/>
</dbReference>
<dbReference type="Pfam" id="PF00271">
    <property type="entry name" value="Helicase_C"/>
    <property type="match status" value="1"/>
</dbReference>
<evidence type="ECO:0000313" key="5">
    <source>
        <dbReference type="EMBL" id="GMI19829.1"/>
    </source>
</evidence>
<dbReference type="Proteomes" id="UP001165065">
    <property type="component" value="Unassembled WGS sequence"/>
</dbReference>
<dbReference type="PROSITE" id="PS51192">
    <property type="entry name" value="HELICASE_ATP_BIND_1"/>
    <property type="match status" value="1"/>
</dbReference>
<dbReference type="CDD" id="cd18793">
    <property type="entry name" value="SF2_C_SNF"/>
    <property type="match status" value="1"/>
</dbReference>
<dbReference type="Gene3D" id="1.20.120.850">
    <property type="entry name" value="SWI2/SNF2 ATPases, N-terminal domain"/>
    <property type="match status" value="1"/>
</dbReference>
<dbReference type="SUPFAM" id="SSF52540">
    <property type="entry name" value="P-loop containing nucleoside triphosphate hydrolases"/>
    <property type="match status" value="2"/>
</dbReference>
<dbReference type="GO" id="GO:0005634">
    <property type="term" value="C:nucleus"/>
    <property type="evidence" value="ECO:0007669"/>
    <property type="project" value="TreeGrafter"/>
</dbReference>
<dbReference type="Pfam" id="PF00176">
    <property type="entry name" value="SNF2-rel_dom"/>
    <property type="match status" value="1"/>
</dbReference>
<dbReference type="InterPro" id="IPR049730">
    <property type="entry name" value="SNF2/RAD54-like_C"/>
</dbReference>
<dbReference type="Gene3D" id="3.40.50.300">
    <property type="entry name" value="P-loop containing nucleotide triphosphate hydrolases"/>
    <property type="match status" value="1"/>
</dbReference>
<feature type="domain" description="Helicase C-terminal" evidence="4">
    <location>
        <begin position="542"/>
        <end position="700"/>
    </location>
</feature>
<feature type="compositionally biased region" description="Acidic residues" evidence="2">
    <location>
        <begin position="857"/>
        <end position="867"/>
    </location>
</feature>
<feature type="compositionally biased region" description="Acidic residues" evidence="2">
    <location>
        <begin position="780"/>
        <end position="796"/>
    </location>
</feature>
<gene>
    <name evidence="5" type="ORF">TrCOL_g2271</name>
</gene>
<dbReference type="InterPro" id="IPR014001">
    <property type="entry name" value="Helicase_ATP-bd"/>
</dbReference>
<sequence length="867" mass="94713">MSGGGAPIYTFEQTCLYYKNKKKAHKGHNSSKVDGTLLWSYYSTHDPQLMKLVVKMTSDDGDVVHRHEERVNRDDAGNEGEGEGAIGAWWVERFGGKGTGSLGAPKGSKGSMSLSGENKQTVANIKKGGFPVQKKAVAQKKALVTTQAKRPLMSKSSNFKSVKRLVTKKVGSGNMVTQPFRPVKQPADVKKSVVSPQSVPVPPASRTHVPISSKLSSLLHPHQVEGLEFMHTCVTGKSSLGPSHTGCILADEMGLGKTIQSISLIYSMFMVNRTRKFIVVTPSSLTGNWMKEFDKWLGKASQPKRILCTKQPSISKKAKDALLPADIIRAFVGKQNLSEVLVISYEQFRNNAEVLSNTTNLALLLCDEGHRLKGSNNATVAALKATPATAKVVVTGTPVQNDLKELYNLVEFVNPTLLGNERAFSEKYHGPITKANTKGSTPSEKALADQRYKELQEIVDKMMLRRTNKSIAASLPPLHEFCVFVKCGDAQASLYKKISEKALSGDCEPLPALMKLRKVTGHASLLDDSAPVDLEGGSKLDAVISLMRSVQERAPGDKIVVVSNFTVVLDVLATLLPHTMPHVRIDGSTKKEERQPIVDMFNRTPATSHFCFLLSAKAGGAGLNLVGANRLIMIDADWNPAIDAQAMARTHREGQKKTCYIYRFFTSGTLEEVILQRQLLKGNLSKNLVDDADNKNKRVGAGFSRDELKDCFTLKLSTACDTNDKLDGSWGDGGKGGWAEKVNDAALDHFLGIKKCSVTFVKYGRNRDVTVQSRLSLGSDDYDDGWNEVEDEEGDDEHVGFYDKQIDDDERGVANNAPPAFGKKKTGGFKKASAVKKKKKEEEESEESEFGSGSSSSEEEVEFSDSD</sequence>
<dbReference type="InterPro" id="IPR001650">
    <property type="entry name" value="Helicase_C-like"/>
</dbReference>
<evidence type="ECO:0000313" key="6">
    <source>
        <dbReference type="Proteomes" id="UP001165065"/>
    </source>
</evidence>
<dbReference type="OrthoDB" id="413460at2759"/>
<evidence type="ECO:0000256" key="2">
    <source>
        <dbReference type="SAM" id="MobiDB-lite"/>
    </source>
</evidence>
<dbReference type="Gene3D" id="3.40.50.10810">
    <property type="entry name" value="Tandem AAA-ATPase domain"/>
    <property type="match status" value="1"/>
</dbReference>
<feature type="compositionally biased region" description="Basic residues" evidence="2">
    <location>
        <begin position="822"/>
        <end position="839"/>
    </location>
</feature>
<dbReference type="AlphaFoldDB" id="A0A9W7L1F7"/>
<dbReference type="InterPro" id="IPR027417">
    <property type="entry name" value="P-loop_NTPase"/>
</dbReference>
<dbReference type="EMBL" id="BRYA01000500">
    <property type="protein sequence ID" value="GMI19829.1"/>
    <property type="molecule type" value="Genomic_DNA"/>
</dbReference>
<accession>A0A9W7L1F7</accession>
<reference evidence="6" key="1">
    <citation type="journal article" date="2023" name="Commun. Biol.">
        <title>Genome analysis of Parmales, the sister group of diatoms, reveals the evolutionary specialization of diatoms from phago-mixotrophs to photoautotrophs.</title>
        <authorList>
            <person name="Ban H."/>
            <person name="Sato S."/>
            <person name="Yoshikawa S."/>
            <person name="Yamada K."/>
            <person name="Nakamura Y."/>
            <person name="Ichinomiya M."/>
            <person name="Sato N."/>
            <person name="Blanc-Mathieu R."/>
            <person name="Endo H."/>
            <person name="Kuwata A."/>
            <person name="Ogata H."/>
        </authorList>
    </citation>
    <scope>NUCLEOTIDE SEQUENCE [LARGE SCALE GENOMIC DNA]</scope>
</reference>
<dbReference type="PANTHER" id="PTHR45629">
    <property type="entry name" value="SNF2/RAD54 FAMILY MEMBER"/>
    <property type="match status" value="1"/>
</dbReference>
<keyword evidence="6" id="KW-1185">Reference proteome</keyword>
<dbReference type="SMART" id="SM00487">
    <property type="entry name" value="DEXDc"/>
    <property type="match status" value="1"/>
</dbReference>
<dbReference type="InterPro" id="IPR050496">
    <property type="entry name" value="SNF2_RAD54_helicase_repair"/>
</dbReference>
<dbReference type="GO" id="GO:0005524">
    <property type="term" value="F:ATP binding"/>
    <property type="evidence" value="ECO:0007669"/>
    <property type="project" value="InterPro"/>
</dbReference>
<dbReference type="GO" id="GO:0016787">
    <property type="term" value="F:hydrolase activity"/>
    <property type="evidence" value="ECO:0007669"/>
    <property type="project" value="UniProtKB-KW"/>
</dbReference>
<name>A0A9W7L1F7_9STRA</name>
<keyword evidence="1" id="KW-0378">Hydrolase</keyword>
<dbReference type="InterPro" id="IPR038718">
    <property type="entry name" value="SNF2-like_sf"/>
</dbReference>
<protein>
    <submittedName>
        <fullName evidence="5">Uncharacterized protein</fullName>
    </submittedName>
</protein>
<comment type="caution">
    <text evidence="5">The sequence shown here is derived from an EMBL/GenBank/DDBJ whole genome shotgun (WGS) entry which is preliminary data.</text>
</comment>
<dbReference type="SMART" id="SM00490">
    <property type="entry name" value="HELICc"/>
    <property type="match status" value="1"/>
</dbReference>